<dbReference type="Proteomes" id="UP001056120">
    <property type="component" value="Linkage Group LG19"/>
</dbReference>
<evidence type="ECO:0000313" key="2">
    <source>
        <dbReference type="Proteomes" id="UP001056120"/>
    </source>
</evidence>
<sequence length="89" mass="10494">MKYFLEVDHNDYSNSGFWLTDEDMDHYNGKYTYWLLFNIHECIHTKLVNKVGLAMKHLNTSTCKFKIKQDTLQKAVKSLSAYSSIKPKK</sequence>
<comment type="caution">
    <text evidence="1">The sequence shown here is derived from an EMBL/GenBank/DDBJ whole genome shotgun (WGS) entry which is preliminary data.</text>
</comment>
<reference evidence="2" key="1">
    <citation type="journal article" date="2022" name="Mol. Ecol. Resour.">
        <title>The genomes of chicory, endive, great burdock and yacon provide insights into Asteraceae palaeo-polyploidization history and plant inulin production.</title>
        <authorList>
            <person name="Fan W."/>
            <person name="Wang S."/>
            <person name="Wang H."/>
            <person name="Wang A."/>
            <person name="Jiang F."/>
            <person name="Liu H."/>
            <person name="Zhao H."/>
            <person name="Xu D."/>
            <person name="Zhang Y."/>
        </authorList>
    </citation>
    <scope>NUCLEOTIDE SEQUENCE [LARGE SCALE GENOMIC DNA]</scope>
    <source>
        <strain evidence="2">cv. Yunnan</strain>
    </source>
</reference>
<reference evidence="1 2" key="2">
    <citation type="journal article" date="2022" name="Mol. Ecol. Resour.">
        <title>The genomes of chicory, endive, great burdock and yacon provide insights into Asteraceae paleo-polyploidization history and plant inulin production.</title>
        <authorList>
            <person name="Fan W."/>
            <person name="Wang S."/>
            <person name="Wang H."/>
            <person name="Wang A."/>
            <person name="Jiang F."/>
            <person name="Liu H."/>
            <person name="Zhao H."/>
            <person name="Xu D."/>
            <person name="Zhang Y."/>
        </authorList>
    </citation>
    <scope>NUCLEOTIDE SEQUENCE [LARGE SCALE GENOMIC DNA]</scope>
    <source>
        <strain evidence="2">cv. Yunnan</strain>
        <tissue evidence="1">Leaves</tissue>
    </source>
</reference>
<evidence type="ECO:0000313" key="1">
    <source>
        <dbReference type="EMBL" id="KAI3745326.1"/>
    </source>
</evidence>
<organism evidence="1 2">
    <name type="scientific">Smallanthus sonchifolius</name>
    <dbReference type="NCBI Taxonomy" id="185202"/>
    <lineage>
        <taxon>Eukaryota</taxon>
        <taxon>Viridiplantae</taxon>
        <taxon>Streptophyta</taxon>
        <taxon>Embryophyta</taxon>
        <taxon>Tracheophyta</taxon>
        <taxon>Spermatophyta</taxon>
        <taxon>Magnoliopsida</taxon>
        <taxon>eudicotyledons</taxon>
        <taxon>Gunneridae</taxon>
        <taxon>Pentapetalae</taxon>
        <taxon>asterids</taxon>
        <taxon>campanulids</taxon>
        <taxon>Asterales</taxon>
        <taxon>Asteraceae</taxon>
        <taxon>Asteroideae</taxon>
        <taxon>Heliantheae alliance</taxon>
        <taxon>Millerieae</taxon>
        <taxon>Smallanthus</taxon>
    </lineage>
</organism>
<keyword evidence="2" id="KW-1185">Reference proteome</keyword>
<proteinExistence type="predicted"/>
<gene>
    <name evidence="1" type="ORF">L1987_58437</name>
</gene>
<accession>A0ACB9DFS7</accession>
<protein>
    <submittedName>
        <fullName evidence="1">Uncharacterized protein</fullName>
    </submittedName>
</protein>
<dbReference type="EMBL" id="CM042036">
    <property type="protein sequence ID" value="KAI3745326.1"/>
    <property type="molecule type" value="Genomic_DNA"/>
</dbReference>
<name>A0ACB9DFS7_9ASTR</name>